<proteinExistence type="predicted"/>
<sequence>MTKKRDSRGRYKADHSQRNVVIGAATAVGAIATGLASAIHFGLFDRFFAPQDGHRVPDLEGDTHPGPNDRTVEHFRPDPTAPVSAADREALRPATGPAPGFAANRGDLRSEPSV</sequence>
<protein>
    <submittedName>
        <fullName evidence="3">Uncharacterized protein</fullName>
    </submittedName>
</protein>
<gene>
    <name evidence="3" type="ORF">SPHI_07830</name>
</gene>
<dbReference type="Proteomes" id="UP000188729">
    <property type="component" value="Unassembled WGS sequence"/>
</dbReference>
<accession>A0A1V2EXY9</accession>
<name>A0A1V2EXY9_9SPHN</name>
<organism evidence="3 4">
    <name type="scientific">Sphingomonas jeddahensis</name>
    <dbReference type="NCBI Taxonomy" id="1915074"/>
    <lineage>
        <taxon>Bacteria</taxon>
        <taxon>Pseudomonadati</taxon>
        <taxon>Pseudomonadota</taxon>
        <taxon>Alphaproteobacteria</taxon>
        <taxon>Sphingomonadales</taxon>
        <taxon>Sphingomonadaceae</taxon>
        <taxon>Sphingomonas</taxon>
    </lineage>
</organism>
<keyword evidence="4" id="KW-1185">Reference proteome</keyword>
<evidence type="ECO:0000313" key="4">
    <source>
        <dbReference type="Proteomes" id="UP000188729"/>
    </source>
</evidence>
<dbReference type="RefSeq" id="WP_083719721.1">
    <property type="nucleotide sequence ID" value="NZ_MPSB01000002.1"/>
</dbReference>
<keyword evidence="2" id="KW-0472">Membrane</keyword>
<feature type="compositionally biased region" description="Basic and acidic residues" evidence="1">
    <location>
        <begin position="52"/>
        <end position="63"/>
    </location>
</feature>
<evidence type="ECO:0000256" key="2">
    <source>
        <dbReference type="SAM" id="Phobius"/>
    </source>
</evidence>
<evidence type="ECO:0000313" key="3">
    <source>
        <dbReference type="EMBL" id="ONF97345.1"/>
    </source>
</evidence>
<keyword evidence="2" id="KW-0812">Transmembrane</keyword>
<feature type="region of interest" description="Disordered" evidence="1">
    <location>
        <begin position="52"/>
        <end position="114"/>
    </location>
</feature>
<feature type="transmembrane region" description="Helical" evidence="2">
    <location>
        <begin position="20"/>
        <end position="43"/>
    </location>
</feature>
<dbReference type="AlphaFoldDB" id="A0A1V2EXY9"/>
<keyword evidence="2" id="KW-1133">Transmembrane helix</keyword>
<comment type="caution">
    <text evidence="3">The sequence shown here is derived from an EMBL/GenBank/DDBJ whole genome shotgun (WGS) entry which is preliminary data.</text>
</comment>
<evidence type="ECO:0000256" key="1">
    <source>
        <dbReference type="SAM" id="MobiDB-lite"/>
    </source>
</evidence>
<reference evidence="3 4" key="1">
    <citation type="submission" date="2016-11" db="EMBL/GenBank/DDBJ databases">
        <title>Genome sequence of Sphingomonas jeddahensis G39.</title>
        <authorList>
            <person name="Poehlein A."/>
            <person name="Wuebbeler J.H."/>
            <person name="Steinbuechel A."/>
            <person name="Daniel R."/>
        </authorList>
    </citation>
    <scope>NUCLEOTIDE SEQUENCE [LARGE SCALE GENOMIC DNA]</scope>
    <source>
        <strain evidence="3 4">G39</strain>
    </source>
</reference>
<dbReference type="STRING" id="1915074.SPHI_07830"/>
<dbReference type="EMBL" id="MPSB01000002">
    <property type="protein sequence ID" value="ONF97345.1"/>
    <property type="molecule type" value="Genomic_DNA"/>
</dbReference>
<dbReference type="OrthoDB" id="7569414at2"/>